<keyword evidence="1" id="KW-0472">Membrane</keyword>
<dbReference type="OrthoDB" id="409136at2759"/>
<dbReference type="KEGG" id="sapo:SAPIO_CDS4231"/>
<dbReference type="AlphaFoldDB" id="A0A084G8H1"/>
<keyword evidence="3" id="KW-1185">Reference proteome</keyword>
<evidence type="ECO:0000256" key="1">
    <source>
        <dbReference type="SAM" id="Phobius"/>
    </source>
</evidence>
<comment type="caution">
    <text evidence="2">The sequence shown here is derived from an EMBL/GenBank/DDBJ whole genome shotgun (WGS) entry which is preliminary data.</text>
</comment>
<evidence type="ECO:0000313" key="3">
    <source>
        <dbReference type="Proteomes" id="UP000028545"/>
    </source>
</evidence>
<name>A0A084G8H1_PSEDA</name>
<feature type="transmembrane region" description="Helical" evidence="1">
    <location>
        <begin position="262"/>
        <end position="286"/>
    </location>
</feature>
<keyword evidence="1" id="KW-0812">Transmembrane</keyword>
<organism evidence="2 3">
    <name type="scientific">Pseudallescheria apiosperma</name>
    <name type="common">Scedosporium apiospermum</name>
    <dbReference type="NCBI Taxonomy" id="563466"/>
    <lineage>
        <taxon>Eukaryota</taxon>
        <taxon>Fungi</taxon>
        <taxon>Dikarya</taxon>
        <taxon>Ascomycota</taxon>
        <taxon>Pezizomycotina</taxon>
        <taxon>Sordariomycetes</taxon>
        <taxon>Hypocreomycetidae</taxon>
        <taxon>Microascales</taxon>
        <taxon>Microascaceae</taxon>
        <taxon>Scedosporium</taxon>
    </lineage>
</organism>
<dbReference type="GeneID" id="27723303"/>
<dbReference type="HOGENOM" id="CLU_866417_0_0_1"/>
<protein>
    <submittedName>
        <fullName evidence="2">Uncharacterized protein</fullName>
    </submittedName>
</protein>
<dbReference type="Proteomes" id="UP000028545">
    <property type="component" value="Unassembled WGS sequence"/>
</dbReference>
<dbReference type="VEuPathDB" id="FungiDB:SAPIO_CDS4231"/>
<keyword evidence="1" id="KW-1133">Transmembrane helix</keyword>
<dbReference type="RefSeq" id="XP_016643432.1">
    <property type="nucleotide sequence ID" value="XM_016786830.1"/>
</dbReference>
<proteinExistence type="predicted"/>
<dbReference type="EMBL" id="JOWA01000091">
    <property type="protein sequence ID" value="KEZ43633.1"/>
    <property type="molecule type" value="Genomic_DNA"/>
</dbReference>
<sequence>MPEEQLLEQPPALLPELELSRDSVGLRVYERLSNWLTRIERPKEGVHRIQYTCGCGEPMFVDVKELRPGGIERFRNELMAPVVGPQERVLVESGGGDPGLPRIPQRAYVAASSSSSDGTSSLSLVPDGIGLSGQSGDFEIEIDGLQRAQPGDSGSEPLFLLLCINTRNLTKLLHVDLSICPDKVRPGLPPVGQVKVQRNYLYEPFPTDVEVLSIPKFSHLLKPGAHHYDFWLKTIPKKLRTELVYRPAVVGWGLMVHEDWDWVIVLSNFLALMIIFGIGVVVYAALSHDPSSAFGFGAYGMAVVTLLITIKYWAWQEREVS</sequence>
<gene>
    <name evidence="2" type="ORF">SAPIO_CDS4231</name>
</gene>
<evidence type="ECO:0000313" key="2">
    <source>
        <dbReference type="EMBL" id="KEZ43633.1"/>
    </source>
</evidence>
<feature type="transmembrane region" description="Helical" evidence="1">
    <location>
        <begin position="292"/>
        <end position="314"/>
    </location>
</feature>
<accession>A0A084G8H1</accession>
<reference evidence="2 3" key="1">
    <citation type="journal article" date="2014" name="Genome Announc.">
        <title>Draft genome sequence of the pathogenic fungus Scedosporium apiospermum.</title>
        <authorList>
            <person name="Vandeputte P."/>
            <person name="Ghamrawi S."/>
            <person name="Rechenmann M."/>
            <person name="Iltis A."/>
            <person name="Giraud S."/>
            <person name="Fleury M."/>
            <person name="Thornton C."/>
            <person name="Delhaes L."/>
            <person name="Meyer W."/>
            <person name="Papon N."/>
            <person name="Bouchara J.P."/>
        </authorList>
    </citation>
    <scope>NUCLEOTIDE SEQUENCE [LARGE SCALE GENOMIC DNA]</scope>
    <source>
        <strain evidence="2 3">IHEM 14462</strain>
    </source>
</reference>